<name>A0A317VH48_9EURO</name>
<sequence length="251" mass="27847">MGRGNHTTGRTRYGRHTGSKTPAREQRKKRPASSESPSLLLLLLLLLWFFSLRRRLLFSSHLQAAIAPLALQSWWSSSPASFPPPYSLAFCWFQRFPPPTVYTSLVHAAHPSATLHSRLARFVSVDVHTLEVYNLSTTVGLYGPSRDPYTLYHGQYFCPHLVWPCPFSATAVVQGIVLGRGSWDLTSFGAGALLNGMFFKAFQLDTELVSDTRDILRAFQTRVRVRIAAVGSAQFPEPKPGAKVTFAPSGV</sequence>
<dbReference type="Proteomes" id="UP000246702">
    <property type="component" value="Unassembled WGS sequence"/>
</dbReference>
<proteinExistence type="predicted"/>
<organism evidence="2 3">
    <name type="scientific">Aspergillus sclerotioniger CBS 115572</name>
    <dbReference type="NCBI Taxonomy" id="1450535"/>
    <lineage>
        <taxon>Eukaryota</taxon>
        <taxon>Fungi</taxon>
        <taxon>Dikarya</taxon>
        <taxon>Ascomycota</taxon>
        <taxon>Pezizomycotina</taxon>
        <taxon>Eurotiomycetes</taxon>
        <taxon>Eurotiomycetidae</taxon>
        <taxon>Eurotiales</taxon>
        <taxon>Aspergillaceae</taxon>
        <taxon>Aspergillus</taxon>
        <taxon>Aspergillus subgen. Circumdati</taxon>
    </lineage>
</organism>
<dbReference type="EMBL" id="MSFK01000033">
    <property type="protein sequence ID" value="PWY72497.1"/>
    <property type="molecule type" value="Genomic_DNA"/>
</dbReference>
<keyword evidence="3" id="KW-1185">Reference proteome</keyword>
<evidence type="ECO:0000256" key="1">
    <source>
        <dbReference type="SAM" id="MobiDB-lite"/>
    </source>
</evidence>
<feature type="compositionally biased region" description="Low complexity" evidence="1">
    <location>
        <begin position="1"/>
        <end position="11"/>
    </location>
</feature>
<dbReference type="AlphaFoldDB" id="A0A317VH48"/>
<reference evidence="2 3" key="1">
    <citation type="submission" date="2016-12" db="EMBL/GenBank/DDBJ databases">
        <title>The genomes of Aspergillus section Nigri reveals drivers in fungal speciation.</title>
        <authorList>
            <consortium name="DOE Joint Genome Institute"/>
            <person name="Vesth T.C."/>
            <person name="Nybo J."/>
            <person name="Theobald S."/>
            <person name="Brandl J."/>
            <person name="Frisvad J.C."/>
            <person name="Nielsen K.F."/>
            <person name="Lyhne E.K."/>
            <person name="Kogle M.E."/>
            <person name="Kuo A."/>
            <person name="Riley R."/>
            <person name="Clum A."/>
            <person name="Nolan M."/>
            <person name="Lipzen A."/>
            <person name="Salamov A."/>
            <person name="Henrissat B."/>
            <person name="Wiebenga A."/>
            <person name="De Vries R.P."/>
            <person name="Grigoriev I.V."/>
            <person name="Mortensen U.H."/>
            <person name="Andersen M.R."/>
            <person name="Baker S.E."/>
        </authorList>
    </citation>
    <scope>NUCLEOTIDE SEQUENCE [LARGE SCALE GENOMIC DNA]</scope>
    <source>
        <strain evidence="2 3">CBS 115572</strain>
    </source>
</reference>
<protein>
    <submittedName>
        <fullName evidence="2">Uncharacterized protein</fullName>
    </submittedName>
</protein>
<evidence type="ECO:0000313" key="2">
    <source>
        <dbReference type="EMBL" id="PWY72497.1"/>
    </source>
</evidence>
<dbReference type="OrthoDB" id="4469070at2759"/>
<feature type="region of interest" description="Disordered" evidence="1">
    <location>
        <begin position="1"/>
        <end position="32"/>
    </location>
</feature>
<accession>A0A317VH48</accession>
<dbReference type="RefSeq" id="XP_025463271.1">
    <property type="nucleotide sequence ID" value="XM_025606406.1"/>
</dbReference>
<evidence type="ECO:0000313" key="3">
    <source>
        <dbReference type="Proteomes" id="UP000246702"/>
    </source>
</evidence>
<dbReference type="GeneID" id="37108549"/>
<gene>
    <name evidence="2" type="ORF">BO94DRAFT_245844</name>
</gene>
<comment type="caution">
    <text evidence="2">The sequence shown here is derived from an EMBL/GenBank/DDBJ whole genome shotgun (WGS) entry which is preliminary data.</text>
</comment>